<feature type="transmembrane region" description="Helical" evidence="4">
    <location>
        <begin position="374"/>
        <end position="394"/>
    </location>
</feature>
<dbReference type="OMA" id="NTPSQQM"/>
<feature type="compositionally biased region" description="Polar residues" evidence="3">
    <location>
        <begin position="251"/>
        <end position="261"/>
    </location>
</feature>
<keyword evidence="4" id="KW-0812">Transmembrane</keyword>
<evidence type="ECO:0000259" key="5">
    <source>
        <dbReference type="PROSITE" id="PS50192"/>
    </source>
</evidence>
<keyword evidence="4" id="KW-0472">Membrane</keyword>
<organism evidence="6 7">
    <name type="scientific">Vitis vinifera</name>
    <name type="common">Grape</name>
    <dbReference type="NCBI Taxonomy" id="29760"/>
    <lineage>
        <taxon>Eukaryota</taxon>
        <taxon>Viridiplantae</taxon>
        <taxon>Streptophyta</taxon>
        <taxon>Embryophyta</taxon>
        <taxon>Tracheophyta</taxon>
        <taxon>Spermatophyta</taxon>
        <taxon>Magnoliopsida</taxon>
        <taxon>eudicotyledons</taxon>
        <taxon>Gunneridae</taxon>
        <taxon>Pentapetalae</taxon>
        <taxon>rosids</taxon>
        <taxon>Vitales</taxon>
        <taxon>Vitaceae</taxon>
        <taxon>Viteae</taxon>
        <taxon>Vitis</taxon>
    </lineage>
</organism>
<comment type="similarity">
    <text evidence="1">Belongs to the syntaxin family.</text>
</comment>
<dbReference type="GO" id="GO:0031201">
    <property type="term" value="C:SNARE complex"/>
    <property type="evidence" value="ECO:0000318"/>
    <property type="project" value="GO_Central"/>
</dbReference>
<dbReference type="InterPro" id="IPR006012">
    <property type="entry name" value="Syntaxin/epimorphin_CS"/>
</dbReference>
<evidence type="ECO:0000256" key="2">
    <source>
        <dbReference type="ARBA" id="ARBA00022927"/>
    </source>
</evidence>
<dbReference type="InterPro" id="IPR021538">
    <property type="entry name" value="Syntaxin-5_N"/>
</dbReference>
<dbReference type="HOGENOM" id="CLU_044998_0_0_1"/>
<keyword evidence="4" id="KW-1133">Transmembrane helix</keyword>
<dbReference type="GO" id="GO:0000149">
    <property type="term" value="F:SNARE binding"/>
    <property type="evidence" value="ECO:0000318"/>
    <property type="project" value="GO_Central"/>
</dbReference>
<name>D7T4S5_VITVI</name>
<feature type="domain" description="T-SNARE coiled-coil homology" evidence="5">
    <location>
        <begin position="303"/>
        <end position="365"/>
    </location>
</feature>
<protein>
    <recommendedName>
        <fullName evidence="5">t-SNARE coiled-coil homology domain-containing protein</fullName>
    </recommendedName>
</protein>
<dbReference type="GO" id="GO:0006906">
    <property type="term" value="P:vesicle fusion"/>
    <property type="evidence" value="ECO:0000318"/>
    <property type="project" value="GO_Central"/>
</dbReference>
<dbReference type="eggNOG" id="KOG0812">
    <property type="taxonomic scope" value="Eukaryota"/>
</dbReference>
<dbReference type="Pfam" id="PF05739">
    <property type="entry name" value="SNARE"/>
    <property type="match status" value="1"/>
</dbReference>
<dbReference type="Proteomes" id="UP000009183">
    <property type="component" value="Chromosome 13"/>
</dbReference>
<dbReference type="CDD" id="cd15844">
    <property type="entry name" value="SNARE_syntaxin5"/>
    <property type="match status" value="1"/>
</dbReference>
<dbReference type="Gene3D" id="1.20.58.70">
    <property type="match status" value="1"/>
</dbReference>
<keyword evidence="7" id="KW-1185">Reference proteome</keyword>
<evidence type="ECO:0000313" key="7">
    <source>
        <dbReference type="Proteomes" id="UP000009183"/>
    </source>
</evidence>
<evidence type="ECO:0000256" key="3">
    <source>
        <dbReference type="SAM" id="MobiDB-lite"/>
    </source>
</evidence>
<dbReference type="EMBL" id="FN595514">
    <property type="protein sequence ID" value="CBI25507.3"/>
    <property type="molecule type" value="Genomic_DNA"/>
</dbReference>
<dbReference type="GO" id="GO:0012505">
    <property type="term" value="C:endomembrane system"/>
    <property type="evidence" value="ECO:0000318"/>
    <property type="project" value="GO_Central"/>
</dbReference>
<dbReference type="PaxDb" id="29760-VIT_13s0067g00280.t01"/>
<dbReference type="STRING" id="29760.D7T4S5"/>
<dbReference type="GO" id="GO:0006886">
    <property type="term" value="P:intracellular protein transport"/>
    <property type="evidence" value="ECO:0000318"/>
    <property type="project" value="GO_Central"/>
</dbReference>
<dbReference type="FunCoup" id="D7T4S5">
    <property type="interactions" value="3251"/>
</dbReference>
<dbReference type="PROSITE" id="PS00914">
    <property type="entry name" value="SYNTAXIN"/>
    <property type="match status" value="1"/>
</dbReference>
<sequence>MAAVSMGHHGPTMPIFHGLWPARRFFAWSRFLFVIDVYISPPPVTVTDYPLQFPMTSSGVSSYRDRTSEFRSLSGRMKKIGGMAVANHAEDDPATSRSLASASSRSEFNKKASRIGLGIHEACLKISRLAKLAKKSSMFNDPIMEIQELTALIKDDITALNIAVSDLQTLQNLEIADGNYSDDRVVHSNTVCDDLKNKLMGATKQLQDVLTTRTENIKAHENRKQIFSTNVSRENPFQQHAKTVTEPPPWSSLSKTSGNLQPSVLSSNGVQVGNQLRRRLAVDNTPSNHMEVSMLQQVVPRQENYTQSRALALQNVESTISELSGIFTHLATMVAQQGELAIRIDDNMDESLANVEGAQSALLKHLNQISSNRWLLLKIFAILIFFLMIFIFFVV</sequence>
<feature type="region of interest" description="Disordered" evidence="3">
    <location>
        <begin position="236"/>
        <end position="261"/>
    </location>
</feature>
<dbReference type="ExpressionAtlas" id="D7T4S5">
    <property type="expression patterns" value="baseline and differential"/>
</dbReference>
<gene>
    <name evidence="6" type="ordered locus">VIT_13s0067g00280</name>
</gene>
<accession>D7T4S5</accession>
<keyword evidence="2" id="KW-0813">Transport</keyword>
<dbReference type="InterPro" id="IPR045242">
    <property type="entry name" value="Syntaxin"/>
</dbReference>
<dbReference type="SUPFAM" id="SSF47661">
    <property type="entry name" value="t-snare proteins"/>
    <property type="match status" value="1"/>
</dbReference>
<evidence type="ECO:0000256" key="1">
    <source>
        <dbReference type="ARBA" id="ARBA00009063"/>
    </source>
</evidence>
<evidence type="ECO:0000313" key="6">
    <source>
        <dbReference type="EMBL" id="CBI25507.3"/>
    </source>
</evidence>
<proteinExistence type="inferred from homology"/>
<reference evidence="7" key="1">
    <citation type="journal article" date="2007" name="Nature">
        <title>The grapevine genome sequence suggests ancestral hexaploidization in major angiosperm phyla.</title>
        <authorList>
            <consortium name="The French-Italian Public Consortium for Grapevine Genome Characterization."/>
            <person name="Jaillon O."/>
            <person name="Aury J.-M."/>
            <person name="Noel B."/>
            <person name="Policriti A."/>
            <person name="Clepet C."/>
            <person name="Casagrande A."/>
            <person name="Choisne N."/>
            <person name="Aubourg S."/>
            <person name="Vitulo N."/>
            <person name="Jubin C."/>
            <person name="Vezzi A."/>
            <person name="Legeai F."/>
            <person name="Hugueney P."/>
            <person name="Dasilva C."/>
            <person name="Horner D."/>
            <person name="Mica E."/>
            <person name="Jublot D."/>
            <person name="Poulain J."/>
            <person name="Bruyere C."/>
            <person name="Billault A."/>
            <person name="Segurens B."/>
            <person name="Gouyvenoux M."/>
            <person name="Ugarte E."/>
            <person name="Cattonaro F."/>
            <person name="Anthouard V."/>
            <person name="Vico V."/>
            <person name="Del Fabbro C."/>
            <person name="Alaux M."/>
            <person name="Di Gaspero G."/>
            <person name="Dumas V."/>
            <person name="Felice N."/>
            <person name="Paillard S."/>
            <person name="Juman I."/>
            <person name="Moroldo M."/>
            <person name="Scalabrin S."/>
            <person name="Canaguier A."/>
            <person name="Le Clainche I."/>
            <person name="Malacrida G."/>
            <person name="Durand E."/>
            <person name="Pesole G."/>
            <person name="Laucou V."/>
            <person name="Chatelet P."/>
            <person name="Merdinoglu D."/>
            <person name="Delledonne M."/>
            <person name="Pezzotti M."/>
            <person name="Lecharny A."/>
            <person name="Scarpelli C."/>
            <person name="Artiguenave F."/>
            <person name="Pe M.E."/>
            <person name="Valle G."/>
            <person name="Morgante M."/>
            <person name="Caboche M."/>
            <person name="Adam-Blondon A.-F."/>
            <person name="Weissenbach J."/>
            <person name="Quetier F."/>
            <person name="Wincker P."/>
        </authorList>
    </citation>
    <scope>NUCLEOTIDE SEQUENCE [LARGE SCALE GENOMIC DNA]</scope>
    <source>
        <strain evidence="7">cv. Pinot noir / PN40024</strain>
    </source>
</reference>
<feature type="region of interest" description="Disordered" evidence="3">
    <location>
        <begin position="85"/>
        <end position="105"/>
    </location>
</feature>
<dbReference type="PANTHER" id="PTHR19957">
    <property type="entry name" value="SYNTAXIN"/>
    <property type="match status" value="1"/>
</dbReference>
<dbReference type="SMART" id="SM00397">
    <property type="entry name" value="t_SNARE"/>
    <property type="match status" value="1"/>
</dbReference>
<feature type="compositionally biased region" description="Low complexity" evidence="3">
    <location>
        <begin position="96"/>
        <end position="105"/>
    </location>
</feature>
<dbReference type="GO" id="GO:0006888">
    <property type="term" value="P:endoplasmic reticulum to Golgi vesicle-mediated transport"/>
    <property type="evidence" value="ECO:0000318"/>
    <property type="project" value="GO_Central"/>
</dbReference>
<evidence type="ECO:0000256" key="4">
    <source>
        <dbReference type="SAM" id="Phobius"/>
    </source>
</evidence>
<dbReference type="PANTHER" id="PTHR19957:SF228">
    <property type="entry name" value="SYNTAXIN-31"/>
    <property type="match status" value="1"/>
</dbReference>
<dbReference type="InterPro" id="IPR000727">
    <property type="entry name" value="T_SNARE_dom"/>
</dbReference>
<dbReference type="GO" id="GO:0005484">
    <property type="term" value="F:SNAP receptor activity"/>
    <property type="evidence" value="ECO:0000318"/>
    <property type="project" value="GO_Central"/>
</dbReference>
<dbReference type="GO" id="GO:0000139">
    <property type="term" value="C:Golgi membrane"/>
    <property type="evidence" value="ECO:0000318"/>
    <property type="project" value="GO_Central"/>
</dbReference>
<dbReference type="PROSITE" id="PS50192">
    <property type="entry name" value="T_SNARE"/>
    <property type="match status" value="1"/>
</dbReference>
<dbReference type="KEGG" id="vvi:100244928"/>
<keyword evidence="2" id="KW-0653">Protein transport</keyword>
<dbReference type="GO" id="GO:0048278">
    <property type="term" value="P:vesicle docking"/>
    <property type="evidence" value="ECO:0000318"/>
    <property type="project" value="GO_Central"/>
</dbReference>
<dbReference type="AlphaFoldDB" id="D7T4S5"/>
<dbReference type="Pfam" id="PF11416">
    <property type="entry name" value="Syntaxin-5_N"/>
    <property type="match status" value="1"/>
</dbReference>
<dbReference type="InterPro" id="IPR010989">
    <property type="entry name" value="SNARE"/>
</dbReference>
<dbReference type="InParanoid" id="D7T4S5"/>
<dbReference type="OrthoDB" id="421009at2759"/>